<protein>
    <submittedName>
        <fullName evidence="1">Uncharacterized protein</fullName>
    </submittedName>
</protein>
<dbReference type="RefSeq" id="WP_184067001.1">
    <property type="nucleotide sequence ID" value="NZ_JACHNZ010000012.1"/>
</dbReference>
<evidence type="ECO:0000313" key="2">
    <source>
        <dbReference type="Proteomes" id="UP000566324"/>
    </source>
</evidence>
<name>A0A7W7B2B9_9SPHN</name>
<accession>A0A7W7B2B9</accession>
<organism evidence="1 2">
    <name type="scientific">Sphingosinicella soli</name>
    <dbReference type="NCBI Taxonomy" id="333708"/>
    <lineage>
        <taxon>Bacteria</taxon>
        <taxon>Pseudomonadati</taxon>
        <taxon>Pseudomonadota</taxon>
        <taxon>Alphaproteobacteria</taxon>
        <taxon>Sphingomonadales</taxon>
        <taxon>Sphingosinicellaceae</taxon>
        <taxon>Sphingosinicella</taxon>
    </lineage>
</organism>
<dbReference type="AlphaFoldDB" id="A0A7W7B2B9"/>
<gene>
    <name evidence="1" type="ORF">GGQ98_001371</name>
</gene>
<keyword evidence="2" id="KW-1185">Reference proteome</keyword>
<comment type="caution">
    <text evidence="1">The sequence shown here is derived from an EMBL/GenBank/DDBJ whole genome shotgun (WGS) entry which is preliminary data.</text>
</comment>
<sequence length="53" mass="6149">MVAAFRMPPIFRILKEAGKEAKRKVLQRRLLQESGRAWGSNVFPDRRKQPVGQ</sequence>
<proteinExistence type="predicted"/>
<dbReference type="EMBL" id="JACHNZ010000012">
    <property type="protein sequence ID" value="MBB4631757.1"/>
    <property type="molecule type" value="Genomic_DNA"/>
</dbReference>
<reference evidence="1 2" key="1">
    <citation type="submission" date="2020-08" db="EMBL/GenBank/DDBJ databases">
        <title>Genomic Encyclopedia of Type Strains, Phase IV (KMG-IV): sequencing the most valuable type-strain genomes for metagenomic binning, comparative biology and taxonomic classification.</title>
        <authorList>
            <person name="Goeker M."/>
        </authorList>
    </citation>
    <scope>NUCLEOTIDE SEQUENCE [LARGE SCALE GENOMIC DNA]</scope>
    <source>
        <strain evidence="1 2">DSM 17328</strain>
    </source>
</reference>
<dbReference type="Proteomes" id="UP000566324">
    <property type="component" value="Unassembled WGS sequence"/>
</dbReference>
<evidence type="ECO:0000313" key="1">
    <source>
        <dbReference type="EMBL" id="MBB4631757.1"/>
    </source>
</evidence>